<feature type="chain" id="PRO_5047340988" evidence="2">
    <location>
        <begin position="22"/>
        <end position="253"/>
    </location>
</feature>
<name>A0ABV4U4H0_9BACT</name>
<dbReference type="RefSeq" id="WP_425345428.1">
    <property type="nucleotide sequence ID" value="NZ_JBGUBD010000005.1"/>
</dbReference>
<evidence type="ECO:0000313" key="3">
    <source>
        <dbReference type="EMBL" id="MFA9478502.1"/>
    </source>
</evidence>
<evidence type="ECO:0000256" key="1">
    <source>
        <dbReference type="SAM" id="Coils"/>
    </source>
</evidence>
<keyword evidence="2" id="KW-0732">Signal</keyword>
<keyword evidence="1" id="KW-0175">Coiled coil</keyword>
<evidence type="ECO:0000256" key="2">
    <source>
        <dbReference type="SAM" id="SignalP"/>
    </source>
</evidence>
<sequence>MFRLLTTALLSLCLLASPALAEDDGPDIPDLSEFDRDTLQTVAEQLYVQIANLQEELAELREELAAAQAGEDGDGGDDASWRVTILANQPTDVSELRRQLENEREKLASDSTLATRLREAERRVADMQAARENYIDNQGRRRTRAKYSARDMRDPQAQVRTLQREQRAVQVQIRTLERDIEQAGSIRRISAQLEDGRGVTIIARGAFLDLGTSLQVGQDYMITGRAALSGSSPNIQLLSAALAGDEVATTVAP</sequence>
<keyword evidence="4" id="KW-1185">Reference proteome</keyword>
<accession>A0ABV4U4H0</accession>
<proteinExistence type="predicted"/>
<evidence type="ECO:0000313" key="4">
    <source>
        <dbReference type="Proteomes" id="UP001575105"/>
    </source>
</evidence>
<dbReference type="EMBL" id="JBGUBD010000005">
    <property type="protein sequence ID" value="MFA9478502.1"/>
    <property type="molecule type" value="Genomic_DNA"/>
</dbReference>
<reference evidence="3 4" key="1">
    <citation type="submission" date="2024-08" db="EMBL/GenBank/DDBJ databases">
        <title>Whole-genome sequencing of halo(alkali)philic microorganisms from hypersaline lakes.</title>
        <authorList>
            <person name="Sorokin D.Y."/>
            <person name="Merkel A.Y."/>
            <person name="Messina E."/>
            <person name="Yakimov M."/>
        </authorList>
    </citation>
    <scope>NUCLEOTIDE SEQUENCE [LARGE SCALE GENOMIC DNA]</scope>
    <source>
        <strain evidence="3 4">AB-hyl4</strain>
    </source>
</reference>
<feature type="coiled-coil region" evidence="1">
    <location>
        <begin position="36"/>
        <end position="179"/>
    </location>
</feature>
<feature type="signal peptide" evidence="2">
    <location>
        <begin position="1"/>
        <end position="21"/>
    </location>
</feature>
<dbReference type="Proteomes" id="UP001575105">
    <property type="component" value="Unassembled WGS sequence"/>
</dbReference>
<protein>
    <submittedName>
        <fullName evidence="3">Uncharacterized protein</fullName>
    </submittedName>
</protein>
<organism evidence="3 4">
    <name type="scientific">Natronomicrosphaera hydrolytica</name>
    <dbReference type="NCBI Taxonomy" id="3242702"/>
    <lineage>
        <taxon>Bacteria</taxon>
        <taxon>Pseudomonadati</taxon>
        <taxon>Planctomycetota</taxon>
        <taxon>Phycisphaerae</taxon>
        <taxon>Phycisphaerales</taxon>
        <taxon>Phycisphaeraceae</taxon>
        <taxon>Natronomicrosphaera</taxon>
    </lineage>
</organism>
<gene>
    <name evidence="3" type="ORF">ACERK3_09360</name>
</gene>
<comment type="caution">
    <text evidence="3">The sequence shown here is derived from an EMBL/GenBank/DDBJ whole genome shotgun (WGS) entry which is preliminary data.</text>
</comment>